<dbReference type="EMBL" id="LLXL01001754">
    <property type="protein sequence ID" value="PKK62995.1"/>
    <property type="molecule type" value="Genomic_DNA"/>
</dbReference>
<organism evidence="1 2">
    <name type="scientific">Rhizophagus irregularis</name>
    <dbReference type="NCBI Taxonomy" id="588596"/>
    <lineage>
        <taxon>Eukaryota</taxon>
        <taxon>Fungi</taxon>
        <taxon>Fungi incertae sedis</taxon>
        <taxon>Mucoromycota</taxon>
        <taxon>Glomeromycotina</taxon>
        <taxon>Glomeromycetes</taxon>
        <taxon>Glomerales</taxon>
        <taxon>Glomeraceae</taxon>
        <taxon>Rhizophagus</taxon>
    </lineage>
</organism>
<proteinExistence type="predicted"/>
<sequence>MISDIDHSEVFGFTLSFANCGIISLSDLATVRFKLPFMIIALSLSKGADLMRSQSSKVIKTT</sequence>
<name>A0A2N1MMY4_9GLOM</name>
<accession>A0A2N1MMY4</accession>
<gene>
    <name evidence="1" type="ORF">RhiirC2_789535</name>
</gene>
<comment type="caution">
    <text evidence="1">The sequence shown here is derived from an EMBL/GenBank/DDBJ whole genome shotgun (WGS) entry which is preliminary data.</text>
</comment>
<dbReference type="AlphaFoldDB" id="A0A2N1MMY4"/>
<reference evidence="1 2" key="1">
    <citation type="submission" date="2016-04" db="EMBL/GenBank/DDBJ databases">
        <title>Genome analyses suggest a sexual origin of heterokaryosis in a supposedly ancient asexual fungus.</title>
        <authorList>
            <person name="Ropars J."/>
            <person name="Sedzielewska K."/>
            <person name="Noel J."/>
            <person name="Charron P."/>
            <person name="Farinelli L."/>
            <person name="Marton T."/>
            <person name="Kruger M."/>
            <person name="Pelin A."/>
            <person name="Brachmann A."/>
            <person name="Corradi N."/>
        </authorList>
    </citation>
    <scope>NUCLEOTIDE SEQUENCE [LARGE SCALE GENOMIC DNA]</scope>
    <source>
        <strain evidence="1 2">C2</strain>
    </source>
</reference>
<reference evidence="1 2" key="2">
    <citation type="submission" date="2017-10" db="EMBL/GenBank/DDBJ databases">
        <title>Extensive intraspecific genome diversity in a model arbuscular mycorrhizal fungus.</title>
        <authorList>
            <person name="Chen E.C.H."/>
            <person name="Morin E."/>
            <person name="Baudet D."/>
            <person name="Noel J."/>
            <person name="Ndikumana S."/>
            <person name="Charron P."/>
            <person name="St-Onge C."/>
            <person name="Giorgi J."/>
            <person name="Grigoriev I.V."/>
            <person name="Roux C."/>
            <person name="Martin F.M."/>
            <person name="Corradi N."/>
        </authorList>
    </citation>
    <scope>NUCLEOTIDE SEQUENCE [LARGE SCALE GENOMIC DNA]</scope>
    <source>
        <strain evidence="1 2">C2</strain>
    </source>
</reference>
<protein>
    <submittedName>
        <fullName evidence="1">Uncharacterized protein</fullName>
    </submittedName>
</protein>
<evidence type="ECO:0000313" key="1">
    <source>
        <dbReference type="EMBL" id="PKK62995.1"/>
    </source>
</evidence>
<evidence type="ECO:0000313" key="2">
    <source>
        <dbReference type="Proteomes" id="UP000233469"/>
    </source>
</evidence>
<dbReference type="Proteomes" id="UP000233469">
    <property type="component" value="Unassembled WGS sequence"/>
</dbReference>